<dbReference type="InterPro" id="IPR024041">
    <property type="entry name" value="NH4_transpt_AmtB-like_dom"/>
</dbReference>
<organism evidence="10 11">
    <name type="scientific">Methylophaga sulfidovorans</name>
    <dbReference type="NCBI Taxonomy" id="45496"/>
    <lineage>
        <taxon>Bacteria</taxon>
        <taxon>Pseudomonadati</taxon>
        <taxon>Pseudomonadota</taxon>
        <taxon>Gammaproteobacteria</taxon>
        <taxon>Thiotrichales</taxon>
        <taxon>Piscirickettsiaceae</taxon>
        <taxon>Methylophaga</taxon>
    </lineage>
</organism>
<keyword evidence="6 8" id="KW-0472">Membrane</keyword>
<dbReference type="PANTHER" id="PTHR11730:SF6">
    <property type="entry name" value="AMMONIUM TRANSPORTER"/>
    <property type="match status" value="1"/>
</dbReference>
<accession>A0A1I3XDQ3</accession>
<keyword evidence="5 8" id="KW-1133">Transmembrane helix</keyword>
<evidence type="ECO:0000256" key="6">
    <source>
        <dbReference type="ARBA" id="ARBA00023136"/>
    </source>
</evidence>
<dbReference type="AlphaFoldDB" id="A0A1I3XDQ3"/>
<dbReference type="InterPro" id="IPR029020">
    <property type="entry name" value="Ammonium/urea_transptr"/>
</dbReference>
<feature type="transmembrane region" description="Helical" evidence="8">
    <location>
        <begin position="320"/>
        <end position="340"/>
    </location>
</feature>
<protein>
    <submittedName>
        <fullName evidence="10">Ammonium transporter</fullName>
    </submittedName>
</protein>
<dbReference type="RefSeq" id="WP_091712446.1">
    <property type="nucleotide sequence ID" value="NZ_FOSH01000006.1"/>
</dbReference>
<evidence type="ECO:0000256" key="8">
    <source>
        <dbReference type="SAM" id="Phobius"/>
    </source>
</evidence>
<evidence type="ECO:0000256" key="3">
    <source>
        <dbReference type="ARBA" id="ARBA00022448"/>
    </source>
</evidence>
<feature type="domain" description="Ammonium transporter AmtB-like" evidence="9">
    <location>
        <begin position="31"/>
        <end position="441"/>
    </location>
</feature>
<dbReference type="Gene3D" id="1.10.3430.10">
    <property type="entry name" value="Ammonium transporter AmtB like domains"/>
    <property type="match status" value="1"/>
</dbReference>
<feature type="transmembrane region" description="Helical" evidence="8">
    <location>
        <begin position="272"/>
        <end position="291"/>
    </location>
</feature>
<dbReference type="GO" id="GO:0097272">
    <property type="term" value="P:ammonium homeostasis"/>
    <property type="evidence" value="ECO:0007669"/>
    <property type="project" value="TreeGrafter"/>
</dbReference>
<reference evidence="11" key="1">
    <citation type="submission" date="2016-10" db="EMBL/GenBank/DDBJ databases">
        <authorList>
            <person name="Varghese N."/>
            <person name="Submissions S."/>
        </authorList>
    </citation>
    <scope>NUCLEOTIDE SEQUENCE [LARGE SCALE GENOMIC DNA]</scope>
    <source>
        <strain evidence="11">DSM 11578</strain>
    </source>
</reference>
<dbReference type="Pfam" id="PF00909">
    <property type="entry name" value="Ammonium_transp"/>
    <property type="match status" value="1"/>
</dbReference>
<feature type="transmembrane region" description="Helical" evidence="8">
    <location>
        <begin position="352"/>
        <end position="372"/>
    </location>
</feature>
<dbReference type="PANTHER" id="PTHR11730">
    <property type="entry name" value="AMMONIUM TRANSPORTER"/>
    <property type="match status" value="1"/>
</dbReference>
<evidence type="ECO:0000256" key="7">
    <source>
        <dbReference type="ARBA" id="ARBA00023177"/>
    </source>
</evidence>
<feature type="transmembrane region" description="Helical" evidence="8">
    <location>
        <begin position="151"/>
        <end position="171"/>
    </location>
</feature>
<evidence type="ECO:0000256" key="1">
    <source>
        <dbReference type="ARBA" id="ARBA00004141"/>
    </source>
</evidence>
<evidence type="ECO:0000256" key="5">
    <source>
        <dbReference type="ARBA" id="ARBA00022989"/>
    </source>
</evidence>
<evidence type="ECO:0000256" key="2">
    <source>
        <dbReference type="ARBA" id="ARBA00005887"/>
    </source>
</evidence>
<dbReference type="GO" id="GO:0016020">
    <property type="term" value="C:membrane"/>
    <property type="evidence" value="ECO:0007669"/>
    <property type="project" value="UniProtKB-SubCell"/>
</dbReference>
<dbReference type="Proteomes" id="UP000198924">
    <property type="component" value="Unassembled WGS sequence"/>
</dbReference>
<comment type="subcellular location">
    <subcellularLocation>
        <location evidence="1">Membrane</location>
        <topology evidence="1">Multi-pass membrane protein</topology>
    </subcellularLocation>
</comment>
<dbReference type="STRING" id="45496.SAMN04488079_10618"/>
<feature type="transmembrane region" description="Helical" evidence="8">
    <location>
        <begin position="121"/>
        <end position="139"/>
    </location>
</feature>
<feature type="transmembrane region" description="Helical" evidence="8">
    <location>
        <begin position="224"/>
        <end position="252"/>
    </location>
</feature>
<feature type="transmembrane region" description="Helical" evidence="8">
    <location>
        <begin position="298"/>
        <end position="314"/>
    </location>
</feature>
<evidence type="ECO:0000313" key="10">
    <source>
        <dbReference type="EMBL" id="SFK17668.1"/>
    </source>
</evidence>
<dbReference type="SUPFAM" id="SSF111352">
    <property type="entry name" value="Ammonium transporter"/>
    <property type="match status" value="1"/>
</dbReference>
<comment type="similarity">
    <text evidence="2">Belongs to the ammonia transporter channel (TC 1.A.11.2) family.</text>
</comment>
<keyword evidence="4 8" id="KW-0812">Transmembrane</keyword>
<dbReference type="OrthoDB" id="3639868at2"/>
<keyword evidence="11" id="KW-1185">Reference proteome</keyword>
<dbReference type="EMBL" id="FOSH01000006">
    <property type="protein sequence ID" value="SFK17668.1"/>
    <property type="molecule type" value="Genomic_DNA"/>
</dbReference>
<keyword evidence="7" id="KW-0924">Ammonia transport</keyword>
<feature type="transmembrane region" description="Helical" evidence="8">
    <location>
        <begin position="62"/>
        <end position="83"/>
    </location>
</feature>
<feature type="transmembrane region" description="Helical" evidence="8">
    <location>
        <begin position="22"/>
        <end position="41"/>
    </location>
</feature>
<feature type="transmembrane region" description="Helical" evidence="8">
    <location>
        <begin position="183"/>
        <end position="203"/>
    </location>
</feature>
<evidence type="ECO:0000313" key="11">
    <source>
        <dbReference type="Proteomes" id="UP000198924"/>
    </source>
</evidence>
<proteinExistence type="inferred from homology"/>
<evidence type="ECO:0000259" key="9">
    <source>
        <dbReference type="Pfam" id="PF00909"/>
    </source>
</evidence>
<gene>
    <name evidence="10" type="ORF">SAMN04488079_10618</name>
</gene>
<dbReference type="GO" id="GO:0008519">
    <property type="term" value="F:ammonium channel activity"/>
    <property type="evidence" value="ECO:0007669"/>
    <property type="project" value="InterPro"/>
</dbReference>
<keyword evidence="3" id="KW-0813">Transport</keyword>
<name>A0A1I3XDQ3_9GAMM</name>
<sequence>MSFDITTQFAEQVSLASLVQNLVYASGTVGAIFVVIGLLLIDAGGVRRRNAFNATIEKLVGFFIGFTTYFVIGFAFWAAQYYVMVDYTLTDSIKDWWAGGILANQLAQNVDPAVFPGLNNFQIFIFFLATFAGIINVLLHFAVSERMKSSAYYITSCVATLVSSVLSWWTWGSVGPLTNLGFHDFFGVGFVYLFPAGMAMVFVNKLGARPGMFSAHSKVEEYRVPSLALVTVGVFSVFGSLPMVILSCLFFFDPGAHAVSVTMADTSVGLAFNNYAAAWAGGTLMGAILAYSKRKYSYLLLGPFAGYVSGASGFDVYIPWQMFLVAFGSPLVAYVIYEFLQKREIDEHKLLPLFAGVGSYGLIMTGLLHIGTPRGGYVGITEGAYAFQHGEIGVLMQIVGIVVCLGTGIVTAFILSFILERTIGMRISDEEQAIGLDKVHWGLDSDVSPQVEAK</sequence>
<feature type="transmembrane region" description="Helical" evidence="8">
    <location>
        <begin position="392"/>
        <end position="419"/>
    </location>
</feature>
<evidence type="ECO:0000256" key="4">
    <source>
        <dbReference type="ARBA" id="ARBA00022692"/>
    </source>
</evidence>